<proteinExistence type="predicted"/>
<dbReference type="OrthoDB" id="7161641at2"/>
<dbReference type="Pfam" id="PF13116">
    <property type="entry name" value="YhdP"/>
    <property type="match status" value="1"/>
</dbReference>
<dbReference type="STRING" id="1685382.AVJ23_06675"/>
<comment type="caution">
    <text evidence="2">The sequence shown here is derived from an EMBL/GenBank/DDBJ whole genome shotgun (WGS) entry which is preliminary data.</text>
</comment>
<dbReference type="EMBL" id="LPXO01000003">
    <property type="protein sequence ID" value="KUF11680.1"/>
    <property type="molecule type" value="Genomic_DNA"/>
</dbReference>
<name>A0A0W7WM69_9RHOB</name>
<dbReference type="Proteomes" id="UP000054396">
    <property type="component" value="Unassembled WGS sequence"/>
</dbReference>
<protein>
    <recommendedName>
        <fullName evidence="1">YhdP central domain-containing protein</fullName>
    </recommendedName>
</protein>
<keyword evidence="3" id="KW-1185">Reference proteome</keyword>
<evidence type="ECO:0000313" key="3">
    <source>
        <dbReference type="Proteomes" id="UP000054396"/>
    </source>
</evidence>
<organism evidence="2 3">
    <name type="scientific">Pseudoponticoccus marisrubri</name>
    <dbReference type="NCBI Taxonomy" id="1685382"/>
    <lineage>
        <taxon>Bacteria</taxon>
        <taxon>Pseudomonadati</taxon>
        <taxon>Pseudomonadota</taxon>
        <taxon>Alphaproteobacteria</taxon>
        <taxon>Rhodobacterales</taxon>
        <taxon>Roseobacteraceae</taxon>
        <taxon>Pseudoponticoccus</taxon>
    </lineage>
</organism>
<dbReference type="AlphaFoldDB" id="A0A0W7WM69"/>
<evidence type="ECO:0000313" key="2">
    <source>
        <dbReference type="EMBL" id="KUF11680.1"/>
    </source>
</evidence>
<evidence type="ECO:0000259" key="1">
    <source>
        <dbReference type="Pfam" id="PF13116"/>
    </source>
</evidence>
<sequence length="1080" mass="114381">MPTRRRRRAGLAVLLVFGLLIGATGLGAVLMIGRPVDAPAWMRARIAERIAASLPGIDLQFGRVSLLVQRSGLARIILWDVEIRNAQGARVAQVSDIEAGLAPGALLRGQLVLREAQVSGAFVTMRRDRSGRLGLALGDVFAETTDAPDIAEIVTRIDRVFADPRLAQLDLFEADALTLRFEDQRARRGWTADGGRLRLTRDSDSLRLAGDIALLGGGAGVATVELNATSRIGETALQFGLVLDNLAARDIATQSPALAWLTGLDAPISGALRSGLREDGGLDVLNATLQIGGGALQPNRATRALPFDSARTYFTYDPDTALLAFDEIAVTSPLGRVNATGAARLEGLETGWITGLSAQMRLDGMRLTEGALLERPVALSGADAAFKLALDPFRVTLGRLRITDPELPARMSGRLSAESDGWHLALDAALDETDPAQVLAFWPGDFKPQSRNWMVKNVKSGRFHDISFILRARPGAEPLTFIDFGFEDLEATYNPRLPGLFGAAGRVSLQEARLGLRLDRGEVRAGPRGAVDISGTEFVVPDLRQEPSTGELRLQAQGPLGAALDYVDNDAWQVLRKAGRDADLASGRARIAGRIAMELRAGLRLPDVAIDLKGRLEDVESTALVPGRRLQSNGLDLALDNRAVQISGPVSFDGVSAEALWRQPLRDGAGSVSATARVTPNALASLGISLPQGMLSGAGTGALELELGGDGPPRFTLESDLAGIGLDIPQLGWSLPESRTGRFRMAGQLGAPVQIDALSLSAPGLEAEGTLSLTETGGFEALSLNRLAVGAWMDVTGRLRGRGTGQPPQVELTSGRVDLRGGGLPAGGGGNGPGGPLLLALDRLQLTDSIHFTDFRGSFNDNNGLQGGFRARIGGKAPVQGELVPRNGRTGVRMAGEDAGDILRAAGLLRTVQNGTFRLDLMPIAGQAGHYDGRLRILGARLRKAPAIAALLDAASVVGVIDQLNGPGIFFSEVEAEFRLTPSRVILTRSSAVGPSMGISMDGFYDLASGQMDMQGVLSPIYIVNAIGRLIARKGEGLIGFNFNLTGPADQPRVSVNPLSVFTPGMFRDIFRRPPPKLSQ</sequence>
<reference evidence="2 3" key="1">
    <citation type="submission" date="2015-12" db="EMBL/GenBank/DDBJ databases">
        <authorList>
            <person name="Shamseldin A."/>
            <person name="Moawad H."/>
            <person name="Abd El-Rahim W.M."/>
            <person name="Sadowsky M.J."/>
        </authorList>
    </citation>
    <scope>NUCLEOTIDE SEQUENCE [LARGE SCALE GENOMIC DNA]</scope>
    <source>
        <strain evidence="2 3">SJ5A-1</strain>
    </source>
</reference>
<dbReference type="InterPro" id="IPR025263">
    <property type="entry name" value="YhdP_central"/>
</dbReference>
<feature type="domain" description="YhdP central" evidence="1">
    <location>
        <begin position="354"/>
        <end position="801"/>
    </location>
</feature>
<gene>
    <name evidence="2" type="ORF">AVJ23_06675</name>
</gene>
<accession>A0A0W7WM69</accession>